<sequence length="26" mass="3182">MTIEFVKRLMCYFHMVKCDLCLTKNN</sequence>
<proteinExistence type="predicted"/>
<organism evidence="1">
    <name type="scientific">Arundo donax</name>
    <name type="common">Giant reed</name>
    <name type="synonym">Donax arundinaceus</name>
    <dbReference type="NCBI Taxonomy" id="35708"/>
    <lineage>
        <taxon>Eukaryota</taxon>
        <taxon>Viridiplantae</taxon>
        <taxon>Streptophyta</taxon>
        <taxon>Embryophyta</taxon>
        <taxon>Tracheophyta</taxon>
        <taxon>Spermatophyta</taxon>
        <taxon>Magnoliopsida</taxon>
        <taxon>Liliopsida</taxon>
        <taxon>Poales</taxon>
        <taxon>Poaceae</taxon>
        <taxon>PACMAD clade</taxon>
        <taxon>Arundinoideae</taxon>
        <taxon>Arundineae</taxon>
        <taxon>Arundo</taxon>
    </lineage>
</organism>
<accession>A0A0A8Z5C2</accession>
<reference evidence="1" key="1">
    <citation type="submission" date="2014-09" db="EMBL/GenBank/DDBJ databases">
        <authorList>
            <person name="Magalhaes I.L.F."/>
            <person name="Oliveira U."/>
            <person name="Santos F.R."/>
            <person name="Vidigal T.H.D.A."/>
            <person name="Brescovit A.D."/>
            <person name="Santos A.J."/>
        </authorList>
    </citation>
    <scope>NUCLEOTIDE SEQUENCE</scope>
    <source>
        <tissue evidence="1">Shoot tissue taken approximately 20 cm above the soil surface</tissue>
    </source>
</reference>
<dbReference type="AlphaFoldDB" id="A0A0A8Z5C2"/>
<evidence type="ECO:0000313" key="1">
    <source>
        <dbReference type="EMBL" id="JAD31945.1"/>
    </source>
</evidence>
<protein>
    <submittedName>
        <fullName evidence="1">Uncharacterized protein</fullName>
    </submittedName>
</protein>
<dbReference type="EMBL" id="GBRH01265950">
    <property type="protein sequence ID" value="JAD31945.1"/>
    <property type="molecule type" value="Transcribed_RNA"/>
</dbReference>
<reference evidence="1" key="2">
    <citation type="journal article" date="2015" name="Data Brief">
        <title>Shoot transcriptome of the giant reed, Arundo donax.</title>
        <authorList>
            <person name="Barrero R.A."/>
            <person name="Guerrero F.D."/>
            <person name="Moolhuijzen P."/>
            <person name="Goolsby J.A."/>
            <person name="Tidwell J."/>
            <person name="Bellgard S.E."/>
            <person name="Bellgard M.I."/>
        </authorList>
    </citation>
    <scope>NUCLEOTIDE SEQUENCE</scope>
    <source>
        <tissue evidence="1">Shoot tissue taken approximately 20 cm above the soil surface</tissue>
    </source>
</reference>
<name>A0A0A8Z5C2_ARUDO</name>